<protein>
    <submittedName>
        <fullName evidence="2">Uncharacterized protein</fullName>
    </submittedName>
</protein>
<feature type="signal peptide" evidence="1">
    <location>
        <begin position="1"/>
        <end position="18"/>
    </location>
</feature>
<dbReference type="EMBL" id="CP077302">
    <property type="protein sequence ID" value="QXB19752.1"/>
    <property type="molecule type" value="Genomic_DNA"/>
</dbReference>
<reference evidence="2 4" key="1">
    <citation type="submission" date="2020-03" db="EMBL/GenBank/DDBJ databases">
        <title>Draft genome sequences of bacterial isolates from the female urobiome.</title>
        <authorList>
            <person name="Miller-Ensminger T."/>
            <person name="Wolfe A.J."/>
            <person name="Putonti C."/>
        </authorList>
    </citation>
    <scope>NUCLEOTIDE SEQUENCE [LARGE SCALE GENOMIC DNA]</scope>
    <source>
        <strain evidence="2 4">UMB8490</strain>
    </source>
</reference>
<evidence type="ECO:0000313" key="2">
    <source>
        <dbReference type="EMBL" id="NJJ04335.1"/>
    </source>
</evidence>
<name>A0AAP6XNA5_9CORY</name>
<evidence type="ECO:0000313" key="3">
    <source>
        <dbReference type="EMBL" id="QXB19752.1"/>
    </source>
</evidence>
<keyword evidence="5" id="KW-1185">Reference proteome</keyword>
<organism evidence="2 4">
    <name type="scientific">Corynebacterium coyleae</name>
    <dbReference type="NCBI Taxonomy" id="53374"/>
    <lineage>
        <taxon>Bacteria</taxon>
        <taxon>Bacillati</taxon>
        <taxon>Actinomycetota</taxon>
        <taxon>Actinomycetes</taxon>
        <taxon>Mycobacteriales</taxon>
        <taxon>Corynebacteriaceae</taxon>
        <taxon>Corynebacterium</taxon>
    </lineage>
</organism>
<evidence type="ECO:0000313" key="5">
    <source>
        <dbReference type="Proteomes" id="UP000683520"/>
    </source>
</evidence>
<evidence type="ECO:0000256" key="1">
    <source>
        <dbReference type="SAM" id="SignalP"/>
    </source>
</evidence>
<evidence type="ECO:0000313" key="4">
    <source>
        <dbReference type="Proteomes" id="UP000591626"/>
    </source>
</evidence>
<dbReference type="AlphaFoldDB" id="A0AAP6XNA5"/>
<reference evidence="3 5" key="2">
    <citation type="submission" date="2021-06" db="EMBL/GenBank/DDBJ databases">
        <title>FDA dAtabase for Regulatory Grade micrObial Sequences (FDA-ARGOS): Supporting development and validation of Infectious Disease Dx tests.</title>
        <authorList>
            <person name="Sproer C."/>
            <person name="Gronow S."/>
            <person name="Severitt S."/>
            <person name="Schroder I."/>
            <person name="Tallon L."/>
            <person name="Sadzewicz L."/>
            <person name="Zhao X."/>
            <person name="Boylan J."/>
            <person name="Ott S."/>
            <person name="Bowen H."/>
            <person name="Vavikolanu K."/>
            <person name="Mehta A."/>
            <person name="Aluvathingal J."/>
            <person name="Nadendla S."/>
            <person name="Lowell S."/>
            <person name="Myers T."/>
            <person name="Yan Y."/>
        </authorList>
    </citation>
    <scope>NUCLEOTIDE SEQUENCE [LARGE SCALE GENOMIC DNA]</scope>
    <source>
        <strain evidence="3 5">FDAARGOS 1425</strain>
    </source>
</reference>
<dbReference type="EMBL" id="JAAUVV010000015">
    <property type="protein sequence ID" value="NJJ04335.1"/>
    <property type="molecule type" value="Genomic_DNA"/>
</dbReference>
<feature type="chain" id="PRO_5042968356" evidence="1">
    <location>
        <begin position="19"/>
        <end position="162"/>
    </location>
</feature>
<sequence length="162" mass="15942">MTAAALVGVASVSASAFAAESVSAAASEASGQNGKGDFWFESEDGIRSFNVDGNVLVPELLDGDKVEIEGDVINAYDAQGEVVASLKADLPEGVALKYTDGVIYAGSESGQASRCIDNKWVALGINYAGDALVCAPLAAGTGGAGAVFCGAAVGAGVTAASC</sequence>
<dbReference type="Proteomes" id="UP000683520">
    <property type="component" value="Chromosome"/>
</dbReference>
<keyword evidence="1" id="KW-0732">Signal</keyword>
<dbReference type="Proteomes" id="UP000591626">
    <property type="component" value="Unassembled WGS sequence"/>
</dbReference>
<accession>A0AAP6XNA5</accession>
<proteinExistence type="predicted"/>
<gene>
    <name evidence="2" type="ORF">HC138_08245</name>
    <name evidence="3" type="ORF">I6L55_09960</name>
</gene>